<reference evidence="2" key="1">
    <citation type="journal article" date="2023" name="Science">
        <title>Genome structures resolve the early diversification of teleost fishes.</title>
        <authorList>
            <person name="Parey E."/>
            <person name="Louis A."/>
            <person name="Montfort J."/>
            <person name="Bouchez O."/>
            <person name="Roques C."/>
            <person name="Iampietro C."/>
            <person name="Lluch J."/>
            <person name="Castinel A."/>
            <person name="Donnadieu C."/>
            <person name="Desvignes T."/>
            <person name="Floi Bucao C."/>
            <person name="Jouanno E."/>
            <person name="Wen M."/>
            <person name="Mejri S."/>
            <person name="Dirks R."/>
            <person name="Jansen H."/>
            <person name="Henkel C."/>
            <person name="Chen W.J."/>
            <person name="Zahm M."/>
            <person name="Cabau C."/>
            <person name="Klopp C."/>
            <person name="Thompson A.W."/>
            <person name="Robinson-Rechavi M."/>
            <person name="Braasch I."/>
            <person name="Lecointre G."/>
            <person name="Bobe J."/>
            <person name="Postlethwait J.H."/>
            <person name="Berthelot C."/>
            <person name="Roest Crollius H."/>
            <person name="Guiguen Y."/>
        </authorList>
    </citation>
    <scope>NUCLEOTIDE SEQUENCE</scope>
    <source>
        <strain evidence="2">WJC10195</strain>
    </source>
</reference>
<feature type="compositionally biased region" description="Basic residues" evidence="1">
    <location>
        <begin position="57"/>
        <end position="72"/>
    </location>
</feature>
<gene>
    <name evidence="2" type="ORF">SKAU_G00016000</name>
</gene>
<evidence type="ECO:0000256" key="1">
    <source>
        <dbReference type="SAM" id="MobiDB-lite"/>
    </source>
</evidence>
<dbReference type="AlphaFoldDB" id="A0A9Q1GCQ2"/>
<proteinExistence type="predicted"/>
<name>A0A9Q1GCQ2_SYNKA</name>
<dbReference type="EMBL" id="JAINUF010000001">
    <property type="protein sequence ID" value="KAJ8380822.1"/>
    <property type="molecule type" value="Genomic_DNA"/>
</dbReference>
<evidence type="ECO:0000313" key="3">
    <source>
        <dbReference type="Proteomes" id="UP001152622"/>
    </source>
</evidence>
<comment type="caution">
    <text evidence="2">The sequence shown here is derived from an EMBL/GenBank/DDBJ whole genome shotgun (WGS) entry which is preliminary data.</text>
</comment>
<organism evidence="2 3">
    <name type="scientific">Synaphobranchus kaupii</name>
    <name type="common">Kaup's arrowtooth eel</name>
    <dbReference type="NCBI Taxonomy" id="118154"/>
    <lineage>
        <taxon>Eukaryota</taxon>
        <taxon>Metazoa</taxon>
        <taxon>Chordata</taxon>
        <taxon>Craniata</taxon>
        <taxon>Vertebrata</taxon>
        <taxon>Euteleostomi</taxon>
        <taxon>Actinopterygii</taxon>
        <taxon>Neopterygii</taxon>
        <taxon>Teleostei</taxon>
        <taxon>Anguilliformes</taxon>
        <taxon>Synaphobranchidae</taxon>
        <taxon>Synaphobranchus</taxon>
    </lineage>
</organism>
<accession>A0A9Q1GCQ2</accession>
<protein>
    <submittedName>
        <fullName evidence="2">Uncharacterized protein</fullName>
    </submittedName>
</protein>
<keyword evidence="3" id="KW-1185">Reference proteome</keyword>
<evidence type="ECO:0000313" key="2">
    <source>
        <dbReference type="EMBL" id="KAJ8380822.1"/>
    </source>
</evidence>
<dbReference type="Proteomes" id="UP001152622">
    <property type="component" value="Chromosome 1"/>
</dbReference>
<sequence length="140" mass="15509">MLPSLPMSISYQPASPIAAHNCAHILGLKSHTANQVRPDPQSNESDPCVTSFTCQRDRKRHGRRRASVHRARPGSGGGRYQETSDRGIFLSQPSSSLRAVLGNLVYLSHSFQLRKLSLWRYTGNGFYCIGEMGHARDSQA</sequence>
<feature type="region of interest" description="Disordered" evidence="1">
    <location>
        <begin position="34"/>
        <end position="87"/>
    </location>
</feature>
<feature type="compositionally biased region" description="Polar residues" evidence="1">
    <location>
        <begin position="34"/>
        <end position="54"/>
    </location>
</feature>